<reference evidence="3" key="1">
    <citation type="submission" date="2022-07" db="EMBL/GenBank/DDBJ databases">
        <title>Genome Sequence of Leucocoprinus birnbaumii.</title>
        <authorList>
            <person name="Buettner E."/>
        </authorList>
    </citation>
    <scope>NUCLEOTIDE SEQUENCE</scope>
    <source>
        <strain evidence="3">VT141</strain>
    </source>
</reference>
<protein>
    <recommendedName>
        <fullName evidence="2">Aminoglycoside phosphotransferase domain-containing protein</fullName>
    </recommendedName>
</protein>
<dbReference type="AlphaFoldDB" id="A0AAD5YVE1"/>
<dbReference type="InterPro" id="IPR002575">
    <property type="entry name" value="Aminoglycoside_PTrfase"/>
</dbReference>
<dbReference type="Gene3D" id="3.30.200.20">
    <property type="entry name" value="Phosphorylase Kinase, domain 1"/>
    <property type="match status" value="1"/>
</dbReference>
<dbReference type="Gene3D" id="3.90.1200.10">
    <property type="match status" value="1"/>
</dbReference>
<sequence>MRERDPWARAKIDLDALHEIVANVFRIPTSQCGLPVAIGLQQQANYARVYSFQLPSRIVVARVVAPVRPLFKTESEVTAMDFVRDHTSLPVPKVYAYCSEAMNPVGAEWIIMDFMPGVGMGTAWPKLQLPQKRRLALDIIDLHDQLFRLKADACGGLYHIVDSVDDHRAGNMKSVNSRPPRWAPLSIESLHTLNNLCNYSIHNAYKIGPIHSFSLLDFNQEVPSPSQTLPVMTSGDYVKLIAFCGNPPTRGYYDLPSREKCVELFENIFGLYTNSSALGPNADPLNFRFSHGDLHDENILIDPQSGAITGIIDWEAAGFRPSWSVPFGVGWFDEDGERFLFGADDPANFEEDSPEDADLRAFFRTQMYRRNPDLFSCFFGGIELRAVLHAAADYPRPAGNTDIFLGQYHKLGYWNEDRRGAFPWNMEAWMIRRLDLNDEQARLHPIEDGSEGSVSSCGGKPESDQSQIPRP</sequence>
<evidence type="ECO:0000313" key="3">
    <source>
        <dbReference type="EMBL" id="KAJ3567085.1"/>
    </source>
</evidence>
<dbReference type="Pfam" id="PF01636">
    <property type="entry name" value="APH"/>
    <property type="match status" value="1"/>
</dbReference>
<accession>A0AAD5YVE1</accession>
<dbReference type="Proteomes" id="UP001213000">
    <property type="component" value="Unassembled WGS sequence"/>
</dbReference>
<dbReference type="EMBL" id="JANIEX010000438">
    <property type="protein sequence ID" value="KAJ3567085.1"/>
    <property type="molecule type" value="Genomic_DNA"/>
</dbReference>
<dbReference type="SUPFAM" id="SSF56112">
    <property type="entry name" value="Protein kinase-like (PK-like)"/>
    <property type="match status" value="1"/>
</dbReference>
<evidence type="ECO:0000259" key="2">
    <source>
        <dbReference type="Pfam" id="PF01636"/>
    </source>
</evidence>
<keyword evidence="4" id="KW-1185">Reference proteome</keyword>
<evidence type="ECO:0000313" key="4">
    <source>
        <dbReference type="Proteomes" id="UP001213000"/>
    </source>
</evidence>
<dbReference type="PANTHER" id="PTHR21310">
    <property type="entry name" value="AMINOGLYCOSIDE PHOSPHOTRANSFERASE-RELATED-RELATED"/>
    <property type="match status" value="1"/>
</dbReference>
<name>A0AAD5YVE1_9AGAR</name>
<evidence type="ECO:0000256" key="1">
    <source>
        <dbReference type="SAM" id="MobiDB-lite"/>
    </source>
</evidence>
<gene>
    <name evidence="3" type="ORF">NP233_g6601</name>
</gene>
<feature type="domain" description="Aminoglycoside phosphotransferase" evidence="2">
    <location>
        <begin position="278"/>
        <end position="319"/>
    </location>
</feature>
<dbReference type="InterPro" id="IPR051678">
    <property type="entry name" value="AGP_Transferase"/>
</dbReference>
<feature type="region of interest" description="Disordered" evidence="1">
    <location>
        <begin position="446"/>
        <end position="471"/>
    </location>
</feature>
<dbReference type="InterPro" id="IPR011009">
    <property type="entry name" value="Kinase-like_dom_sf"/>
</dbReference>
<dbReference type="PANTHER" id="PTHR21310:SF15">
    <property type="entry name" value="AMINOGLYCOSIDE PHOSPHOTRANSFERASE DOMAIN-CONTAINING PROTEIN"/>
    <property type="match status" value="1"/>
</dbReference>
<proteinExistence type="predicted"/>
<comment type="caution">
    <text evidence="3">The sequence shown here is derived from an EMBL/GenBank/DDBJ whole genome shotgun (WGS) entry which is preliminary data.</text>
</comment>
<organism evidence="3 4">
    <name type="scientific">Leucocoprinus birnbaumii</name>
    <dbReference type="NCBI Taxonomy" id="56174"/>
    <lineage>
        <taxon>Eukaryota</taxon>
        <taxon>Fungi</taxon>
        <taxon>Dikarya</taxon>
        <taxon>Basidiomycota</taxon>
        <taxon>Agaricomycotina</taxon>
        <taxon>Agaricomycetes</taxon>
        <taxon>Agaricomycetidae</taxon>
        <taxon>Agaricales</taxon>
        <taxon>Agaricineae</taxon>
        <taxon>Agaricaceae</taxon>
        <taxon>Leucocoprinus</taxon>
    </lineage>
</organism>